<name>A0A0B7A6M7_9EUPU</name>
<dbReference type="AlphaFoldDB" id="A0A0B7A6M7"/>
<organism evidence="1">
    <name type="scientific">Arion vulgaris</name>
    <dbReference type="NCBI Taxonomy" id="1028688"/>
    <lineage>
        <taxon>Eukaryota</taxon>
        <taxon>Metazoa</taxon>
        <taxon>Spiralia</taxon>
        <taxon>Lophotrochozoa</taxon>
        <taxon>Mollusca</taxon>
        <taxon>Gastropoda</taxon>
        <taxon>Heterobranchia</taxon>
        <taxon>Euthyneura</taxon>
        <taxon>Panpulmonata</taxon>
        <taxon>Eupulmonata</taxon>
        <taxon>Stylommatophora</taxon>
        <taxon>Helicina</taxon>
        <taxon>Arionoidea</taxon>
        <taxon>Arionidae</taxon>
        <taxon>Arion</taxon>
    </lineage>
</organism>
<dbReference type="EMBL" id="HACG01029759">
    <property type="protein sequence ID" value="CEK76624.1"/>
    <property type="molecule type" value="Transcribed_RNA"/>
</dbReference>
<protein>
    <submittedName>
        <fullName evidence="1">Uncharacterized protein</fullName>
    </submittedName>
</protein>
<sequence>WKTEGENDGWPDIIVQQKTNFRTDYMHQEKRVMQRNDRLRWQASHLIDMRKWLRHLPMSFLKVVGSNSNRVTNFS</sequence>
<gene>
    <name evidence="1" type="primary">ORF100807</name>
</gene>
<reference evidence="1" key="1">
    <citation type="submission" date="2014-12" db="EMBL/GenBank/DDBJ databases">
        <title>Insight into the proteome of Arion vulgaris.</title>
        <authorList>
            <person name="Aradska J."/>
            <person name="Bulat T."/>
            <person name="Smidak R."/>
            <person name="Sarate P."/>
            <person name="Gangsoo J."/>
            <person name="Sialana F."/>
            <person name="Bilban M."/>
            <person name="Lubec G."/>
        </authorList>
    </citation>
    <scope>NUCLEOTIDE SEQUENCE</scope>
    <source>
        <tissue evidence="1">Skin</tissue>
    </source>
</reference>
<proteinExistence type="predicted"/>
<feature type="non-terminal residue" evidence="1">
    <location>
        <position position="1"/>
    </location>
</feature>
<evidence type="ECO:0000313" key="1">
    <source>
        <dbReference type="EMBL" id="CEK76624.1"/>
    </source>
</evidence>
<accession>A0A0B7A6M7</accession>